<proteinExistence type="predicted"/>
<comment type="caution">
    <text evidence="1">The sequence shown here is derived from an EMBL/GenBank/DDBJ whole genome shotgun (WGS) entry which is preliminary data.</text>
</comment>
<organism evidence="1 2">
    <name type="scientific">Nocardia donostiensis</name>
    <dbReference type="NCBI Taxonomy" id="1538463"/>
    <lineage>
        <taxon>Bacteria</taxon>
        <taxon>Bacillati</taxon>
        <taxon>Actinomycetota</taxon>
        <taxon>Actinomycetes</taxon>
        <taxon>Mycobacteriales</taxon>
        <taxon>Nocardiaceae</taxon>
        <taxon>Nocardia</taxon>
    </lineage>
</organism>
<accession>A0A1W0BB41</accession>
<dbReference type="EMBL" id="MUMY01000020">
    <property type="protein sequence ID" value="ONM46809.1"/>
    <property type="molecule type" value="Genomic_DNA"/>
</dbReference>
<dbReference type="InterPro" id="IPR009097">
    <property type="entry name" value="Cyclic_Pdiesterase"/>
</dbReference>
<dbReference type="AlphaFoldDB" id="A0A1W0BB41"/>
<reference evidence="1 2" key="1">
    <citation type="journal article" date="2016" name="Antonie Van Leeuwenhoek">
        <title>Nocardia donostiensis sp. nov., isolated from human respiratory specimens.</title>
        <authorList>
            <person name="Ercibengoa M."/>
            <person name="Bell M."/>
            <person name="Marimon J.M."/>
            <person name="Humrighouse B."/>
            <person name="Klenk H.P."/>
            <person name="Potter G."/>
            <person name="Perez-Trallero E."/>
        </authorList>
    </citation>
    <scope>NUCLEOTIDE SEQUENCE [LARGE SCALE GENOMIC DNA]</scope>
    <source>
        <strain evidence="1 2">X1655</strain>
    </source>
</reference>
<dbReference type="SUPFAM" id="SSF55144">
    <property type="entry name" value="LigT-like"/>
    <property type="match status" value="1"/>
</dbReference>
<keyword evidence="2" id="KW-1185">Reference proteome</keyword>
<name>A0A1W0BB41_9NOCA</name>
<gene>
    <name evidence="1" type="ORF">B0T46_21450</name>
</gene>
<dbReference type="Proteomes" id="UP000188836">
    <property type="component" value="Unassembled WGS sequence"/>
</dbReference>
<evidence type="ECO:0008006" key="3">
    <source>
        <dbReference type="Google" id="ProtNLM"/>
    </source>
</evidence>
<dbReference type="Pfam" id="PF13563">
    <property type="entry name" value="2_5_RNA_ligase2"/>
    <property type="match status" value="1"/>
</dbReference>
<dbReference type="RefSeq" id="WP_077120212.1">
    <property type="nucleotide sequence ID" value="NZ_MUKP01000017.1"/>
</dbReference>
<dbReference type="OrthoDB" id="4541754at2"/>
<evidence type="ECO:0000313" key="1">
    <source>
        <dbReference type="EMBL" id="ONM46809.1"/>
    </source>
</evidence>
<evidence type="ECO:0000313" key="2">
    <source>
        <dbReference type="Proteomes" id="UP000188836"/>
    </source>
</evidence>
<sequence>MSTLSKRPFPLLQPVSIFDAARIRDNDWMAFSHLSTVNDHWSLKAWAPGQTGYYWYLTFDDPALTELVARCQQRLADECLDMVPLTGLHLTMLGIGKTSDVSVDDMSEIAEAARMRLRGFAPFDVTVGPLSGSRSAVRFSVTPWDRLLDLHRELRQATSGRRPGVRLVATHEFRPHIGIGYINQNRSADSLVSSVAALRTLPAVKVRVDRVDLVELRREERQYRWRDCAVIKLGA</sequence>
<protein>
    <recommendedName>
        <fullName evidence="3">2'-5' RNA ligase</fullName>
    </recommendedName>
</protein>
<dbReference type="Gene3D" id="3.90.1140.10">
    <property type="entry name" value="Cyclic phosphodiesterase"/>
    <property type="match status" value="1"/>
</dbReference>